<evidence type="ECO:0000256" key="6">
    <source>
        <dbReference type="ARBA" id="ARBA00047846"/>
    </source>
</evidence>
<keyword evidence="4" id="KW-0092">Biotin</keyword>
<dbReference type="AlphaFoldDB" id="A0A1C2FZ43"/>
<sequence length="315" mass="33097">MSLLHQVLEVLADGEQHSGVALARRLGVSRAAVSKAVGLAADIPIAVDRRGYRLPSAFRPLDAARIEGLVAATGHSLDGLIIHEEIASTNQALLAAPGEGVYACLAERQTAGRGRRGRTWQASPYGSVLVSVAWTVTETAGPFGVVSLAAGVAVARALESVGVAGAVLKWPNDVLWQARKLAGILIEMRGEAGAMRVVVGVGINVALGPAAAAVIDQGWAELCAIVPGIDRSRLAAQVISELLAVMDDYRQGRAAALLTEWRRRHAFAGMAVRIHEGRESFAALVVDVDEEGALVVEVKGKRRRVQAGDVSVRPL</sequence>
<evidence type="ECO:0000256" key="5">
    <source>
        <dbReference type="ARBA" id="ARBA00024227"/>
    </source>
</evidence>
<gene>
    <name evidence="7" type="ORF">C4900_02660</name>
</gene>
<comment type="catalytic activity">
    <reaction evidence="6">
        <text>biotin + L-lysyl-[protein] + ATP = N(6)-biotinyl-L-lysyl-[protein] + AMP + diphosphate + H(+)</text>
        <dbReference type="Rhea" id="RHEA:11756"/>
        <dbReference type="Rhea" id="RHEA-COMP:9752"/>
        <dbReference type="Rhea" id="RHEA-COMP:10505"/>
        <dbReference type="ChEBI" id="CHEBI:15378"/>
        <dbReference type="ChEBI" id="CHEBI:29969"/>
        <dbReference type="ChEBI" id="CHEBI:30616"/>
        <dbReference type="ChEBI" id="CHEBI:33019"/>
        <dbReference type="ChEBI" id="CHEBI:57586"/>
        <dbReference type="ChEBI" id="CHEBI:83144"/>
        <dbReference type="ChEBI" id="CHEBI:456215"/>
        <dbReference type="EC" id="6.3.4.15"/>
    </reaction>
</comment>
<dbReference type="STRING" id="163359.A9R16_02325"/>
<reference evidence="7 8" key="1">
    <citation type="submission" date="2018-02" db="EMBL/GenBank/DDBJ databases">
        <title>Insights into the biology of acidophilic members of the Acidiferrobacteraceae family derived from comparative genomic analyses.</title>
        <authorList>
            <person name="Issotta F."/>
            <person name="Thyssen C."/>
            <person name="Mena C."/>
            <person name="Moya A."/>
            <person name="Bellenberg S."/>
            <person name="Sproer C."/>
            <person name="Covarrubias P.C."/>
            <person name="Sand W."/>
            <person name="Quatrini R."/>
            <person name="Vera M."/>
        </authorList>
    </citation>
    <scope>NUCLEOTIDE SEQUENCE [LARGE SCALE GENOMIC DNA]</scope>
    <source>
        <strain evidence="8">m-1</strain>
    </source>
</reference>
<dbReference type="InterPro" id="IPR004408">
    <property type="entry name" value="Biotin_CoA_COase_ligase"/>
</dbReference>
<dbReference type="InterPro" id="IPR004143">
    <property type="entry name" value="BPL_LPL_catalytic"/>
</dbReference>
<dbReference type="SUPFAM" id="SSF55681">
    <property type="entry name" value="Class II aaRS and biotin synthetases"/>
    <property type="match status" value="1"/>
</dbReference>
<dbReference type="OrthoDB" id="9807064at2"/>
<name>A0A1C2FZ43_9GAMM</name>
<dbReference type="RefSeq" id="WP_065971710.1">
    <property type="nucleotide sequence ID" value="NZ_CP080624.1"/>
</dbReference>
<dbReference type="GO" id="GO:0004077">
    <property type="term" value="F:biotin--[biotin carboxyl-carrier protein] ligase activity"/>
    <property type="evidence" value="ECO:0007669"/>
    <property type="project" value="UniProtKB-EC"/>
</dbReference>
<dbReference type="Pfam" id="PF03099">
    <property type="entry name" value="BPL_LplA_LipB"/>
    <property type="match status" value="1"/>
</dbReference>
<dbReference type="GO" id="GO:0005737">
    <property type="term" value="C:cytoplasm"/>
    <property type="evidence" value="ECO:0007669"/>
    <property type="project" value="TreeGrafter"/>
</dbReference>
<dbReference type="CDD" id="cd16442">
    <property type="entry name" value="BPL"/>
    <property type="match status" value="1"/>
</dbReference>
<evidence type="ECO:0000256" key="4">
    <source>
        <dbReference type="ARBA" id="ARBA00023267"/>
    </source>
</evidence>
<dbReference type="PANTHER" id="PTHR12835:SF5">
    <property type="entry name" value="BIOTIN--PROTEIN LIGASE"/>
    <property type="match status" value="1"/>
</dbReference>
<proteinExistence type="predicted"/>
<dbReference type="Pfam" id="PF02237">
    <property type="entry name" value="BPL_C"/>
    <property type="match status" value="1"/>
</dbReference>
<dbReference type="SUPFAM" id="SSF50037">
    <property type="entry name" value="C-terminal domain of transcriptional repressors"/>
    <property type="match status" value="1"/>
</dbReference>
<dbReference type="Gene3D" id="1.10.10.10">
    <property type="entry name" value="Winged helix-like DNA-binding domain superfamily/Winged helix DNA-binding domain"/>
    <property type="match status" value="1"/>
</dbReference>
<keyword evidence="3" id="KW-0067">ATP-binding</keyword>
<comment type="caution">
    <text evidence="7">The sequence shown here is derived from an EMBL/GenBank/DDBJ whole genome shotgun (WGS) entry which is preliminary data.</text>
</comment>
<protein>
    <recommendedName>
        <fullName evidence="5">biotin--[biotin carboxyl-carrier protein] ligase</fullName>
        <ecNumber evidence="5">6.3.4.15</ecNumber>
    </recommendedName>
</protein>
<dbReference type="EMBL" id="PSYR01000001">
    <property type="protein sequence ID" value="RCN58692.1"/>
    <property type="molecule type" value="Genomic_DNA"/>
</dbReference>
<dbReference type="EC" id="6.3.4.15" evidence="5"/>
<keyword evidence="8" id="KW-1185">Reference proteome</keyword>
<evidence type="ECO:0000313" key="8">
    <source>
        <dbReference type="Proteomes" id="UP000253250"/>
    </source>
</evidence>
<organism evidence="7 8">
    <name type="scientific">Acidiferrobacter thiooxydans</name>
    <dbReference type="NCBI Taxonomy" id="163359"/>
    <lineage>
        <taxon>Bacteria</taxon>
        <taxon>Pseudomonadati</taxon>
        <taxon>Pseudomonadota</taxon>
        <taxon>Gammaproteobacteria</taxon>
        <taxon>Acidiferrobacterales</taxon>
        <taxon>Acidiferrobacteraceae</taxon>
        <taxon>Acidiferrobacter</taxon>
    </lineage>
</organism>
<dbReference type="Gene3D" id="2.30.30.100">
    <property type="match status" value="1"/>
</dbReference>
<dbReference type="InterPro" id="IPR045864">
    <property type="entry name" value="aa-tRNA-synth_II/BPL/LPL"/>
</dbReference>
<dbReference type="InterPro" id="IPR036388">
    <property type="entry name" value="WH-like_DNA-bd_sf"/>
</dbReference>
<dbReference type="GO" id="GO:0005524">
    <property type="term" value="F:ATP binding"/>
    <property type="evidence" value="ECO:0007669"/>
    <property type="project" value="UniProtKB-KW"/>
</dbReference>
<dbReference type="InterPro" id="IPR003142">
    <property type="entry name" value="BPL_C"/>
</dbReference>
<evidence type="ECO:0000256" key="2">
    <source>
        <dbReference type="ARBA" id="ARBA00022741"/>
    </source>
</evidence>
<keyword evidence="1 7" id="KW-0436">Ligase</keyword>
<accession>A0A1C2FZ43</accession>
<dbReference type="Gene3D" id="3.30.930.10">
    <property type="entry name" value="Bira Bifunctional Protein, Domain 2"/>
    <property type="match status" value="1"/>
</dbReference>
<dbReference type="NCBIfam" id="TIGR00121">
    <property type="entry name" value="birA_ligase"/>
    <property type="match status" value="1"/>
</dbReference>
<evidence type="ECO:0000256" key="3">
    <source>
        <dbReference type="ARBA" id="ARBA00022840"/>
    </source>
</evidence>
<dbReference type="InterPro" id="IPR008988">
    <property type="entry name" value="Transcriptional_repressor_C"/>
</dbReference>
<evidence type="ECO:0000256" key="1">
    <source>
        <dbReference type="ARBA" id="ARBA00022598"/>
    </source>
</evidence>
<dbReference type="PANTHER" id="PTHR12835">
    <property type="entry name" value="BIOTIN PROTEIN LIGASE"/>
    <property type="match status" value="1"/>
</dbReference>
<evidence type="ECO:0000313" key="7">
    <source>
        <dbReference type="EMBL" id="RCN58692.1"/>
    </source>
</evidence>
<dbReference type="PROSITE" id="PS51733">
    <property type="entry name" value="BPL_LPL_CATALYTIC"/>
    <property type="match status" value="1"/>
</dbReference>
<keyword evidence="2" id="KW-0547">Nucleotide-binding</keyword>
<dbReference type="Proteomes" id="UP000253250">
    <property type="component" value="Unassembled WGS sequence"/>
</dbReference>